<keyword evidence="4" id="KW-0326">Glycosidase</keyword>
<evidence type="ECO:0000256" key="7">
    <source>
        <dbReference type="SAM" id="SignalP"/>
    </source>
</evidence>
<keyword evidence="9" id="KW-1185">Reference proteome</keyword>
<keyword evidence="3" id="KW-0119">Carbohydrate metabolism</keyword>
<keyword evidence="1 7" id="KW-0732">Signal</keyword>
<evidence type="ECO:0000313" key="8">
    <source>
        <dbReference type="EMBL" id="MDR7296605.1"/>
    </source>
</evidence>
<gene>
    <name evidence="8" type="ORF">J2X16_001944</name>
</gene>
<sequence length="733" mass="77290">MTFWRPLLTTALALLASLSEAEPYRWDSLAIGGGGYVAAIVPSQTERGLIYARTDVGGAYRWDAAQARWTSLLDGVSEADVGLLSVDALALDPKDSSIVYMLAGVPYFSGGKTAVMRSTDRGATFSRVTDVSHLFRANGNGLGRSNGEKMQVDPGDSNILYVGSRANGLFKSTDAGASFQRVGALPVTTTPNETGISFVLLDPSSVANGVAQRVFVGVSRFGSVGPNLYRSDDAGASFKPVAGAPSAYIPQRAALAADGHLYITYGDGSGPHGDWKKLDPPEPLTAGQVWKYQVASGGWANVTPKGINRAFSGVSIDPRNAKRLVISTVNTWMPQGGKNAGDRFYVTNDGGRNWTDVVERGFAMDTSGVSWISAYAIHWTGSIEFDPFDTRAVWVTSGNGVFRTADIDATPATWTFTVKGLEETVPNVAVSVPGGPLLSVIADYDGFRHQKLDAFAPIHEPRLGSTSGLAVASSNTAVVVRVGGKKMYRSADTGTTWTEVAGMQGEYGTLALSADGAVLLHSFRQPDGSNRTFRSTNFTEAKPVWAAVRGLEGGPMRPVGDPVNAAKFYAYDRGTVRVSTDGGASFAATATLAPNGSSLVRVAPGREGDVWVALKDGGLARSTDSGHTFTTLPNIARCGAVGFGKAMANAPYPTVFIWGTPKGKPLGVYRSSDAGASWLRINDDAHQFGGPGNGEFVMGDMNVEGLVYMSTVGRGIVYGMPADAPKSLKPRAR</sequence>
<dbReference type="InterPro" id="IPR015943">
    <property type="entry name" value="WD40/YVTN_repeat-like_dom_sf"/>
</dbReference>
<dbReference type="PANTHER" id="PTHR43739">
    <property type="entry name" value="XYLOGLUCANASE (EUROFUNG)"/>
    <property type="match status" value="1"/>
</dbReference>
<dbReference type="PANTHER" id="PTHR43739:SF2">
    <property type="entry name" value="OLIGOXYLOGLUCAN-REDUCING END-SPECIFIC XYLOGLUCANASE-RELATED"/>
    <property type="match status" value="1"/>
</dbReference>
<evidence type="ECO:0000313" key="9">
    <source>
        <dbReference type="Proteomes" id="UP001180536"/>
    </source>
</evidence>
<feature type="signal peptide" evidence="7">
    <location>
        <begin position="1"/>
        <end position="21"/>
    </location>
</feature>
<reference evidence="8 9" key="1">
    <citation type="submission" date="2023-07" db="EMBL/GenBank/DDBJ databases">
        <title>Sorghum-associated microbial communities from plants grown in Nebraska, USA.</title>
        <authorList>
            <person name="Schachtman D."/>
        </authorList>
    </citation>
    <scope>NUCLEOTIDE SEQUENCE [LARGE SCALE GENOMIC DNA]</scope>
    <source>
        <strain evidence="8 9">BE310</strain>
    </source>
</reference>
<dbReference type="SUPFAM" id="SSF110296">
    <property type="entry name" value="Oligoxyloglucan reducing end-specific cellobiohydrolase"/>
    <property type="match status" value="2"/>
</dbReference>
<comment type="similarity">
    <text evidence="6">Belongs to the glycosyl hydrolase 74 family.</text>
</comment>
<proteinExistence type="inferred from homology"/>
<keyword evidence="2" id="KW-0378">Hydrolase</keyword>
<accession>A0ABU1Z7N1</accession>
<comment type="caution">
    <text evidence="8">The sequence shown here is derived from an EMBL/GenBank/DDBJ whole genome shotgun (WGS) entry which is preliminary data.</text>
</comment>
<evidence type="ECO:0000256" key="6">
    <source>
        <dbReference type="ARBA" id="ARBA00037986"/>
    </source>
</evidence>
<dbReference type="InterPro" id="IPR052025">
    <property type="entry name" value="Xyloglucanase_GH74"/>
</dbReference>
<feature type="chain" id="PRO_5045882129" evidence="7">
    <location>
        <begin position="22"/>
        <end position="733"/>
    </location>
</feature>
<name>A0ABU1Z7N1_9BURK</name>
<evidence type="ECO:0000256" key="2">
    <source>
        <dbReference type="ARBA" id="ARBA00022801"/>
    </source>
</evidence>
<evidence type="ECO:0000256" key="3">
    <source>
        <dbReference type="ARBA" id="ARBA00023277"/>
    </source>
</evidence>
<dbReference type="Gene3D" id="2.130.10.10">
    <property type="entry name" value="YVTN repeat-like/Quinoprotein amine dehydrogenase"/>
    <property type="match status" value="2"/>
</dbReference>
<evidence type="ECO:0000256" key="5">
    <source>
        <dbReference type="ARBA" id="ARBA00023326"/>
    </source>
</evidence>
<evidence type="ECO:0000256" key="4">
    <source>
        <dbReference type="ARBA" id="ARBA00023295"/>
    </source>
</evidence>
<keyword evidence="5" id="KW-0624">Polysaccharide degradation</keyword>
<evidence type="ECO:0000256" key="1">
    <source>
        <dbReference type="ARBA" id="ARBA00022729"/>
    </source>
</evidence>
<dbReference type="Proteomes" id="UP001180536">
    <property type="component" value="Unassembled WGS sequence"/>
</dbReference>
<protein>
    <submittedName>
        <fullName evidence="8">Photosystem II stability/assembly factor-like uncharacterized protein</fullName>
    </submittedName>
</protein>
<organism evidence="8 9">
    <name type="scientific">Pelomonas aquatica</name>
    <dbReference type="NCBI Taxonomy" id="431058"/>
    <lineage>
        <taxon>Bacteria</taxon>
        <taxon>Pseudomonadati</taxon>
        <taxon>Pseudomonadota</taxon>
        <taxon>Betaproteobacteria</taxon>
        <taxon>Burkholderiales</taxon>
        <taxon>Sphaerotilaceae</taxon>
        <taxon>Roseateles</taxon>
    </lineage>
</organism>
<dbReference type="EMBL" id="JAVDXQ010000002">
    <property type="protein sequence ID" value="MDR7296605.1"/>
    <property type="molecule type" value="Genomic_DNA"/>
</dbReference>
<dbReference type="RefSeq" id="WP_310344031.1">
    <property type="nucleotide sequence ID" value="NZ_JAVDXQ010000002.1"/>
</dbReference>